<dbReference type="PANTHER" id="PTHR33392">
    <property type="entry name" value="POLYISOPRENYL-TEICHOIC ACID--PEPTIDOGLYCAN TEICHOIC ACID TRANSFERASE TAGU"/>
    <property type="match status" value="1"/>
</dbReference>
<dbReference type="PANTHER" id="PTHR33392:SF6">
    <property type="entry name" value="POLYISOPRENYL-TEICHOIC ACID--PEPTIDOGLYCAN TEICHOIC ACID TRANSFERASE TAGU"/>
    <property type="match status" value="1"/>
</dbReference>
<protein>
    <submittedName>
        <fullName evidence="7">Transcriptional regulator</fullName>
    </submittedName>
</protein>
<comment type="caution">
    <text evidence="7">The sequence shown here is derived from an EMBL/GenBank/DDBJ whole genome shotgun (WGS) entry which is preliminary data.</text>
</comment>
<sequence length="354" mass="39934">MAVAAQPVQATSRRKRRRKWPKMLLSFVLMVILSIGAYAGYLYWKVEHTLQKMTRPSHPGTSVDRVPLDDSITEKPFAVLVLGKDTRAETGSLNTDVIIVGVVNPKLRKVTLVSIPRDTKVKIPGLRAPHKANYAFAYGEWKKERDLQRGKVPEVDGPTVAKETFGRLLDIPIDYYVLIDFEGFVKTVDALGGIDIEVERDLVYHDPTDGTRINLKKGFQHLDGEETLGYVRHRLDDRGWRYYSNDFERNERQQKVLRALAEKAQSMGVLTALGELLDVAGEHIRTDLTPSQMKALAWTFRSVKDEDILSLTLDGLYWDPGSGFTIIPRDTLDRVSHILQAELAGNRVTAAQKP</sequence>
<feature type="domain" description="Cell envelope-related transcriptional attenuator" evidence="6">
    <location>
        <begin position="94"/>
        <end position="265"/>
    </location>
</feature>
<name>A0A8J3B675_9BACI</name>
<dbReference type="InterPro" id="IPR004474">
    <property type="entry name" value="LytR_CpsA_psr"/>
</dbReference>
<evidence type="ECO:0000256" key="2">
    <source>
        <dbReference type="ARBA" id="ARBA00022692"/>
    </source>
</evidence>
<comment type="similarity">
    <text evidence="1">Belongs to the LytR/CpsA/Psr (LCP) family.</text>
</comment>
<keyword evidence="3" id="KW-0735">Signal-anchor</keyword>
<evidence type="ECO:0000256" key="1">
    <source>
        <dbReference type="ARBA" id="ARBA00006068"/>
    </source>
</evidence>
<evidence type="ECO:0000256" key="5">
    <source>
        <dbReference type="SAM" id="Phobius"/>
    </source>
</evidence>
<evidence type="ECO:0000313" key="8">
    <source>
        <dbReference type="Proteomes" id="UP000637720"/>
    </source>
</evidence>
<dbReference type="GO" id="GO:0071555">
    <property type="term" value="P:cell wall organization"/>
    <property type="evidence" value="ECO:0007669"/>
    <property type="project" value="UniProtKB-KW"/>
</dbReference>
<dbReference type="Gene3D" id="3.40.630.190">
    <property type="entry name" value="LCP protein"/>
    <property type="match status" value="1"/>
</dbReference>
<keyword evidence="4 5" id="KW-1133">Transmembrane helix</keyword>
<accession>A0A8J3B675</accession>
<evidence type="ECO:0000256" key="4">
    <source>
        <dbReference type="ARBA" id="ARBA00022989"/>
    </source>
</evidence>
<proteinExistence type="inferred from homology"/>
<gene>
    <name evidence="7" type="ORF">GCM10007043_02760</name>
</gene>
<keyword evidence="5" id="KW-0472">Membrane</keyword>
<dbReference type="EMBL" id="BMOF01000002">
    <property type="protein sequence ID" value="GGJ92547.1"/>
    <property type="molecule type" value="Genomic_DNA"/>
</dbReference>
<dbReference type="NCBIfam" id="TIGR00350">
    <property type="entry name" value="lytR_cpsA_psr"/>
    <property type="match status" value="1"/>
</dbReference>
<dbReference type="Proteomes" id="UP000637720">
    <property type="component" value="Unassembled WGS sequence"/>
</dbReference>
<organism evidence="7 8">
    <name type="scientific">Calditerricola satsumensis</name>
    <dbReference type="NCBI Taxonomy" id="373054"/>
    <lineage>
        <taxon>Bacteria</taxon>
        <taxon>Bacillati</taxon>
        <taxon>Bacillota</taxon>
        <taxon>Bacilli</taxon>
        <taxon>Bacillales</taxon>
        <taxon>Bacillaceae</taxon>
        <taxon>Calditerricola</taxon>
    </lineage>
</organism>
<evidence type="ECO:0000313" key="7">
    <source>
        <dbReference type="EMBL" id="GGJ92547.1"/>
    </source>
</evidence>
<feature type="transmembrane region" description="Helical" evidence="5">
    <location>
        <begin position="23"/>
        <end position="44"/>
    </location>
</feature>
<dbReference type="InterPro" id="IPR050922">
    <property type="entry name" value="LytR/CpsA/Psr_CW_biosynth"/>
</dbReference>
<dbReference type="AlphaFoldDB" id="A0A8J3B675"/>
<dbReference type="Pfam" id="PF03816">
    <property type="entry name" value="LytR_cpsA_psr"/>
    <property type="match status" value="1"/>
</dbReference>
<keyword evidence="2 5" id="KW-0812">Transmembrane</keyword>
<reference evidence="7" key="2">
    <citation type="submission" date="2020-09" db="EMBL/GenBank/DDBJ databases">
        <authorList>
            <person name="Sun Q."/>
            <person name="Ohkuma M."/>
        </authorList>
    </citation>
    <scope>NUCLEOTIDE SEQUENCE</scope>
    <source>
        <strain evidence="7">JCM 14719</strain>
    </source>
</reference>
<evidence type="ECO:0000256" key="3">
    <source>
        <dbReference type="ARBA" id="ARBA00022968"/>
    </source>
</evidence>
<evidence type="ECO:0000259" key="6">
    <source>
        <dbReference type="Pfam" id="PF03816"/>
    </source>
</evidence>
<keyword evidence="8" id="KW-1185">Reference proteome</keyword>
<reference evidence="7" key="1">
    <citation type="journal article" date="2014" name="Int. J. Syst. Evol. Microbiol.">
        <title>Complete genome sequence of Corynebacterium casei LMG S-19264T (=DSM 44701T), isolated from a smear-ripened cheese.</title>
        <authorList>
            <consortium name="US DOE Joint Genome Institute (JGI-PGF)"/>
            <person name="Walter F."/>
            <person name="Albersmeier A."/>
            <person name="Kalinowski J."/>
            <person name="Ruckert C."/>
        </authorList>
    </citation>
    <scope>NUCLEOTIDE SEQUENCE</scope>
    <source>
        <strain evidence="7">JCM 14719</strain>
    </source>
</reference>